<gene>
    <name evidence="2" type="ORF">P0509D04.32</name>
    <name evidence="3" type="ORF">P0680F05.25</name>
</gene>
<feature type="compositionally biased region" description="Acidic residues" evidence="1">
    <location>
        <begin position="85"/>
        <end position="96"/>
    </location>
</feature>
<dbReference type="EMBL" id="AP005618">
    <property type="protein sequence ID" value="BAD16284.1"/>
    <property type="molecule type" value="Genomic_DNA"/>
</dbReference>
<sequence>MGAGFSNWHLVDGIYEEESKVSGSAGVAIIKGVHATTPQRWRGRRWGSDGENHTPTLPEWSEGKADGEEEEEKEVVGKGRRGEVDGEEEREEADVC</sequence>
<evidence type="ECO:0000313" key="2">
    <source>
        <dbReference type="EMBL" id="BAD16284.1"/>
    </source>
</evidence>
<name>Q6YYD1_ORYSJ</name>
<evidence type="ECO:0000313" key="3">
    <source>
        <dbReference type="EMBL" id="BAD16297.1"/>
    </source>
</evidence>
<evidence type="ECO:0000313" key="4">
    <source>
        <dbReference type="Proteomes" id="UP000000763"/>
    </source>
</evidence>
<dbReference type="EMBL" id="AP005620">
    <property type="protein sequence ID" value="BAD16297.1"/>
    <property type="molecule type" value="Genomic_DNA"/>
</dbReference>
<dbReference type="Proteomes" id="UP000000763">
    <property type="component" value="Chromosome 8"/>
</dbReference>
<feature type="compositionally biased region" description="Basic and acidic residues" evidence="1">
    <location>
        <begin position="74"/>
        <end position="84"/>
    </location>
</feature>
<organism evidence="3 4">
    <name type="scientific">Oryza sativa subsp. japonica</name>
    <name type="common">Rice</name>
    <dbReference type="NCBI Taxonomy" id="39947"/>
    <lineage>
        <taxon>Eukaryota</taxon>
        <taxon>Viridiplantae</taxon>
        <taxon>Streptophyta</taxon>
        <taxon>Embryophyta</taxon>
        <taxon>Tracheophyta</taxon>
        <taxon>Spermatophyta</taxon>
        <taxon>Magnoliopsida</taxon>
        <taxon>Liliopsida</taxon>
        <taxon>Poales</taxon>
        <taxon>Poaceae</taxon>
        <taxon>BOP clade</taxon>
        <taxon>Oryzoideae</taxon>
        <taxon>Oryzeae</taxon>
        <taxon>Oryzinae</taxon>
        <taxon>Oryza</taxon>
        <taxon>Oryza sativa</taxon>
    </lineage>
</organism>
<accession>Q6YYD1</accession>
<evidence type="ECO:0000256" key="1">
    <source>
        <dbReference type="SAM" id="MobiDB-lite"/>
    </source>
</evidence>
<proteinExistence type="predicted"/>
<reference evidence="2" key="1">
    <citation type="submission" date="2002-08" db="EMBL/GenBank/DDBJ databases">
        <title>Oryza sativa nipponbare(GA3) genomic DNA, chromosome 8, PAC clone:P0509D04.</title>
        <authorList>
            <person name="Sasaki T."/>
            <person name="Matsumoto T."/>
            <person name="Katayose Y."/>
        </authorList>
    </citation>
    <scope>NUCLEOTIDE SEQUENCE</scope>
</reference>
<reference evidence="4" key="4">
    <citation type="journal article" date="2008" name="Nucleic Acids Res.">
        <title>The rice annotation project database (RAP-DB): 2008 update.</title>
        <authorList>
            <consortium name="The rice annotation project (RAP)"/>
        </authorList>
    </citation>
    <scope>GENOME REANNOTATION</scope>
    <source>
        <strain evidence="4">cv. Nipponbare</strain>
    </source>
</reference>
<reference evidence="3" key="2">
    <citation type="submission" date="2002-08" db="EMBL/GenBank/DDBJ databases">
        <title>Oryza sativa nipponbare(GA3) genomic DNA, chromosome 8, PAC clone:P0680F05.</title>
        <authorList>
            <person name="Sasaki T."/>
            <person name="Matsumoto T."/>
            <person name="Katayose Y."/>
        </authorList>
    </citation>
    <scope>NUCLEOTIDE SEQUENCE</scope>
</reference>
<protein>
    <submittedName>
        <fullName evidence="3">Uncharacterized protein</fullName>
    </submittedName>
</protein>
<dbReference type="AlphaFoldDB" id="Q6YYD1"/>
<reference evidence="4" key="3">
    <citation type="journal article" date="2005" name="Nature">
        <title>The map-based sequence of the rice genome.</title>
        <authorList>
            <consortium name="International rice genome sequencing project (IRGSP)"/>
            <person name="Matsumoto T."/>
            <person name="Wu J."/>
            <person name="Kanamori H."/>
            <person name="Katayose Y."/>
            <person name="Fujisawa M."/>
            <person name="Namiki N."/>
            <person name="Mizuno H."/>
            <person name="Yamamoto K."/>
            <person name="Antonio B.A."/>
            <person name="Baba T."/>
            <person name="Sakata K."/>
            <person name="Nagamura Y."/>
            <person name="Aoki H."/>
            <person name="Arikawa K."/>
            <person name="Arita K."/>
            <person name="Bito T."/>
            <person name="Chiden Y."/>
            <person name="Fujitsuka N."/>
            <person name="Fukunaka R."/>
            <person name="Hamada M."/>
            <person name="Harada C."/>
            <person name="Hayashi A."/>
            <person name="Hijishita S."/>
            <person name="Honda M."/>
            <person name="Hosokawa S."/>
            <person name="Ichikawa Y."/>
            <person name="Idonuma A."/>
            <person name="Iijima M."/>
            <person name="Ikeda M."/>
            <person name="Ikeno M."/>
            <person name="Ito K."/>
            <person name="Ito S."/>
            <person name="Ito T."/>
            <person name="Ito Y."/>
            <person name="Ito Y."/>
            <person name="Iwabuchi A."/>
            <person name="Kamiya K."/>
            <person name="Karasawa W."/>
            <person name="Kurita K."/>
            <person name="Katagiri S."/>
            <person name="Kikuta A."/>
            <person name="Kobayashi H."/>
            <person name="Kobayashi N."/>
            <person name="Machita K."/>
            <person name="Maehara T."/>
            <person name="Masukawa M."/>
            <person name="Mizubayashi T."/>
            <person name="Mukai Y."/>
            <person name="Nagasaki H."/>
            <person name="Nagata Y."/>
            <person name="Naito S."/>
            <person name="Nakashima M."/>
            <person name="Nakama Y."/>
            <person name="Nakamichi Y."/>
            <person name="Nakamura M."/>
            <person name="Meguro A."/>
            <person name="Negishi M."/>
            <person name="Ohta I."/>
            <person name="Ohta T."/>
            <person name="Okamoto M."/>
            <person name="Ono N."/>
            <person name="Saji S."/>
            <person name="Sakaguchi M."/>
            <person name="Sakai K."/>
            <person name="Shibata M."/>
            <person name="Shimokawa T."/>
            <person name="Song J."/>
            <person name="Takazaki Y."/>
            <person name="Terasawa K."/>
            <person name="Tsugane M."/>
            <person name="Tsuji K."/>
            <person name="Ueda S."/>
            <person name="Waki K."/>
            <person name="Yamagata H."/>
            <person name="Yamamoto M."/>
            <person name="Yamamoto S."/>
            <person name="Yamane H."/>
            <person name="Yoshiki S."/>
            <person name="Yoshihara R."/>
            <person name="Yukawa K."/>
            <person name="Zhong H."/>
            <person name="Yano M."/>
            <person name="Yuan Q."/>
            <person name="Ouyang S."/>
            <person name="Liu J."/>
            <person name="Jones K.M."/>
            <person name="Gansberger K."/>
            <person name="Moffat K."/>
            <person name="Hill J."/>
            <person name="Bera J."/>
            <person name="Fadrosh D."/>
            <person name="Jin S."/>
            <person name="Johri S."/>
            <person name="Kim M."/>
            <person name="Overton L."/>
            <person name="Reardon M."/>
            <person name="Tsitrin T."/>
            <person name="Vuong H."/>
            <person name="Weaver B."/>
            <person name="Ciecko A."/>
            <person name="Tallon L."/>
            <person name="Jackson J."/>
            <person name="Pai G."/>
            <person name="Aken S.V."/>
            <person name="Utterback T."/>
            <person name="Reidmuller S."/>
            <person name="Feldblyum T."/>
            <person name="Hsiao J."/>
            <person name="Zismann V."/>
            <person name="Iobst S."/>
            <person name="de Vazeille A.R."/>
            <person name="Buell C.R."/>
            <person name="Ying K."/>
            <person name="Li Y."/>
            <person name="Lu T."/>
            <person name="Huang Y."/>
            <person name="Zhao Q."/>
            <person name="Feng Q."/>
            <person name="Zhang L."/>
            <person name="Zhu J."/>
            <person name="Weng Q."/>
            <person name="Mu J."/>
            <person name="Lu Y."/>
            <person name="Fan D."/>
            <person name="Liu Y."/>
            <person name="Guan J."/>
            <person name="Zhang Y."/>
            <person name="Yu S."/>
            <person name="Liu X."/>
            <person name="Zhang Y."/>
            <person name="Hong G."/>
            <person name="Han B."/>
            <person name="Choisne N."/>
            <person name="Demange N."/>
            <person name="Orjeda G."/>
            <person name="Samain S."/>
            <person name="Cattolico L."/>
            <person name="Pelletier E."/>
            <person name="Couloux A."/>
            <person name="Segurens B."/>
            <person name="Wincker P."/>
            <person name="D'Hont A."/>
            <person name="Scarpelli C."/>
            <person name="Weissenbach J."/>
            <person name="Salanoubat M."/>
            <person name="Quetier F."/>
            <person name="Yu Y."/>
            <person name="Kim H.R."/>
            <person name="Rambo T."/>
            <person name="Currie J."/>
            <person name="Collura K."/>
            <person name="Luo M."/>
            <person name="Yang T."/>
            <person name="Ammiraju J.S.S."/>
            <person name="Engler F."/>
            <person name="Soderlund C."/>
            <person name="Wing R.A."/>
            <person name="Palmer L.E."/>
            <person name="de la Bastide M."/>
            <person name="Spiegel L."/>
            <person name="Nascimento L."/>
            <person name="Zutavern T."/>
            <person name="O'Shaughnessy A."/>
            <person name="Dike S."/>
            <person name="Dedhia N."/>
            <person name="Preston R."/>
            <person name="Balija V."/>
            <person name="McCombie W.R."/>
            <person name="Chow T."/>
            <person name="Chen H."/>
            <person name="Chung M."/>
            <person name="Chen C."/>
            <person name="Shaw J."/>
            <person name="Wu H."/>
            <person name="Hsiao K."/>
            <person name="Chao Y."/>
            <person name="Chu M."/>
            <person name="Cheng C."/>
            <person name="Hour A."/>
            <person name="Lee P."/>
            <person name="Lin S."/>
            <person name="Lin Y."/>
            <person name="Liou J."/>
            <person name="Liu S."/>
            <person name="Hsing Y."/>
            <person name="Raghuvanshi S."/>
            <person name="Mohanty A."/>
            <person name="Bharti A.K."/>
            <person name="Gaur A."/>
            <person name="Gupta V."/>
            <person name="Kumar D."/>
            <person name="Ravi V."/>
            <person name="Vij S."/>
            <person name="Kapur A."/>
            <person name="Khurana P."/>
            <person name="Khurana P."/>
            <person name="Khurana J.P."/>
            <person name="Tyagi A.K."/>
            <person name="Gaikwad K."/>
            <person name="Singh A."/>
            <person name="Dalal V."/>
            <person name="Srivastava S."/>
            <person name="Dixit A."/>
            <person name="Pal A.K."/>
            <person name="Ghazi I.A."/>
            <person name="Yadav M."/>
            <person name="Pandit A."/>
            <person name="Bhargava A."/>
            <person name="Sureshbabu K."/>
            <person name="Batra K."/>
            <person name="Sharma T.R."/>
            <person name="Mohapatra T."/>
            <person name="Singh N.K."/>
            <person name="Messing J."/>
            <person name="Nelson A.B."/>
            <person name="Fuks G."/>
            <person name="Kavchok S."/>
            <person name="Keizer G."/>
            <person name="Linton E."/>
            <person name="Llaca V."/>
            <person name="Song R."/>
            <person name="Tanyolac B."/>
            <person name="Young S."/>
            <person name="Ho-Il K."/>
            <person name="Hahn J.H."/>
            <person name="Sangsakoo G."/>
            <person name="Vanavichit A."/>
            <person name="de Mattos Luiz.A.T."/>
            <person name="Zimmer P.D."/>
            <person name="Malone G."/>
            <person name="Dellagostin O."/>
            <person name="de Oliveira A.C."/>
            <person name="Bevan M."/>
            <person name="Bancroft I."/>
            <person name="Minx P."/>
            <person name="Cordum H."/>
            <person name="Wilson R."/>
            <person name="Cheng Z."/>
            <person name="Jin W."/>
            <person name="Jiang J."/>
            <person name="Leong S.A."/>
            <person name="Iwama H."/>
            <person name="Gojobori T."/>
            <person name="Itoh T."/>
            <person name="Niimura Y."/>
            <person name="Fujii Y."/>
            <person name="Habara T."/>
            <person name="Sakai H."/>
            <person name="Sato Y."/>
            <person name="Wilson G."/>
            <person name="Kumar K."/>
            <person name="McCouch S."/>
            <person name="Juretic N."/>
            <person name="Hoen D."/>
            <person name="Wright S."/>
            <person name="Bruskiewich R."/>
            <person name="Bureau T."/>
            <person name="Miyao A."/>
            <person name="Hirochika H."/>
            <person name="Nishikawa T."/>
            <person name="Kadowaki K."/>
            <person name="Sugiura M."/>
            <person name="Burr B."/>
            <person name="Sasaki T."/>
        </authorList>
    </citation>
    <scope>NUCLEOTIDE SEQUENCE [LARGE SCALE GENOMIC DNA]</scope>
    <source>
        <strain evidence="4">cv. Nipponbare</strain>
    </source>
</reference>
<feature type="region of interest" description="Disordered" evidence="1">
    <location>
        <begin position="40"/>
        <end position="96"/>
    </location>
</feature>